<reference evidence="2 3" key="1">
    <citation type="submission" date="2018-08" db="EMBL/GenBank/DDBJ databases">
        <title>A genome reference for cultivated species of the human gut microbiota.</title>
        <authorList>
            <person name="Zou Y."/>
            <person name="Xue W."/>
            <person name="Luo G."/>
        </authorList>
    </citation>
    <scope>NUCLEOTIDE SEQUENCE [LARGE SCALE GENOMIC DNA]</scope>
    <source>
        <strain evidence="2 3">AF28-26</strain>
    </source>
</reference>
<dbReference type="GO" id="GO:0016491">
    <property type="term" value="F:oxidoreductase activity"/>
    <property type="evidence" value="ECO:0007669"/>
    <property type="project" value="InterPro"/>
</dbReference>
<dbReference type="NCBIfam" id="NF005545">
    <property type="entry name" value="PRK07208.1-1"/>
    <property type="match status" value="1"/>
</dbReference>
<dbReference type="NCBIfam" id="NF005548">
    <property type="entry name" value="PRK07208.1-4"/>
    <property type="match status" value="1"/>
</dbReference>
<dbReference type="Proteomes" id="UP000284751">
    <property type="component" value="Unassembled WGS sequence"/>
</dbReference>
<dbReference type="PRINTS" id="PR00419">
    <property type="entry name" value="ADXRDTASE"/>
</dbReference>
<dbReference type="PANTHER" id="PTHR21197:SF0">
    <property type="entry name" value="UDP-GALACTOPYRANOSE MUTASE"/>
    <property type="match status" value="1"/>
</dbReference>
<dbReference type="AlphaFoldDB" id="A0A412ATA9"/>
<feature type="domain" description="Amine oxidase" evidence="1">
    <location>
        <begin position="13"/>
        <end position="480"/>
    </location>
</feature>
<accession>A0A412ATA9</accession>
<dbReference type="InterPro" id="IPR002937">
    <property type="entry name" value="Amino_oxidase"/>
</dbReference>
<dbReference type="GO" id="GO:0008767">
    <property type="term" value="F:UDP-galactopyranose mutase activity"/>
    <property type="evidence" value="ECO:0007669"/>
    <property type="project" value="TreeGrafter"/>
</dbReference>
<gene>
    <name evidence="2" type="ORF">DWY99_13500</name>
</gene>
<dbReference type="GO" id="GO:0050660">
    <property type="term" value="F:flavin adenine dinucleotide binding"/>
    <property type="evidence" value="ECO:0007669"/>
    <property type="project" value="TreeGrafter"/>
</dbReference>
<evidence type="ECO:0000313" key="2">
    <source>
        <dbReference type="EMBL" id="RGQ34439.1"/>
    </source>
</evidence>
<dbReference type="Pfam" id="PF01593">
    <property type="entry name" value="Amino_oxidase"/>
    <property type="match status" value="1"/>
</dbReference>
<comment type="caution">
    <text evidence="2">The sequence shown here is derived from an EMBL/GenBank/DDBJ whole genome shotgun (WGS) entry which is preliminary data.</text>
</comment>
<organism evidence="2 3">
    <name type="scientific">[Clostridium] leptum</name>
    <dbReference type="NCBI Taxonomy" id="1535"/>
    <lineage>
        <taxon>Bacteria</taxon>
        <taxon>Bacillati</taxon>
        <taxon>Bacillota</taxon>
        <taxon>Clostridia</taxon>
        <taxon>Eubacteriales</taxon>
        <taxon>Oscillospiraceae</taxon>
        <taxon>Oscillospiraceae incertae sedis</taxon>
    </lineage>
</organism>
<evidence type="ECO:0000313" key="3">
    <source>
        <dbReference type="Proteomes" id="UP000284751"/>
    </source>
</evidence>
<proteinExistence type="predicted"/>
<dbReference type="EMBL" id="QRTC01000081">
    <property type="protein sequence ID" value="RGQ34439.1"/>
    <property type="molecule type" value="Genomic_DNA"/>
</dbReference>
<dbReference type="NCBIfam" id="NF005546">
    <property type="entry name" value="PRK07208.1-2"/>
    <property type="match status" value="1"/>
</dbReference>
<protein>
    <submittedName>
        <fullName evidence="2">FAD-dependent oxidoreductase</fullName>
    </submittedName>
</protein>
<dbReference type="SUPFAM" id="SSF51905">
    <property type="entry name" value="FAD/NAD(P)-binding domain"/>
    <property type="match status" value="1"/>
</dbReference>
<sequence length="506" mass="57277">MSQSIVIIGAGPAGLTAAYELLKKGQVSVTILEATGEIGGISRTKNYKGNRMDIGGHRFFSKSDKAMDFWKEIMPLEDRERGISPDQADLLFLIRHRLSRILFLRKFFDYPVTLNGSTIRGLGFSRLMKIGVSYLKICFRPIKDIDSLEKFFISRFGVELYETFFKDYTEKVWGVPCSQISPDWGAQRVKGLSVSRALLHSLKKPFLKKSTVNGKKVETSLIESFMYPKYGPGQLWEEVARRVVAMGGEIRFGQRVDQVSAENGRIVSVAAVDENGVRSAVEGDYFLSTMPVRDLIGAMGPAAPEKVKEVAEGLVYRDFMTVGLLLDSLKLKDPKAENGRVMDDWIYVQERDVKIGRLQLFNNWSPYMVKDPDTVFMGLEYFCDEGDEMWNTPDQEFIDFAVGELEKLGIVERSHVKDAVLIRVPKAYPAYFGTYGQFGEIRKFTDSLENLFLLGRNGQHRYNNMDHSMLTAMAAAEAILSGNVRDKSLVWEINTEEEYHEEKQGA</sequence>
<dbReference type="InterPro" id="IPR036188">
    <property type="entry name" value="FAD/NAD-bd_sf"/>
</dbReference>
<dbReference type="Gene3D" id="3.50.50.60">
    <property type="entry name" value="FAD/NAD(P)-binding domain"/>
    <property type="match status" value="1"/>
</dbReference>
<evidence type="ECO:0000259" key="1">
    <source>
        <dbReference type="Pfam" id="PF01593"/>
    </source>
</evidence>
<dbReference type="GO" id="GO:0005829">
    <property type="term" value="C:cytosol"/>
    <property type="evidence" value="ECO:0007669"/>
    <property type="project" value="TreeGrafter"/>
</dbReference>
<name>A0A412ATA9_9FIRM</name>
<dbReference type="PANTHER" id="PTHR21197">
    <property type="entry name" value="UDP-GALACTOPYRANOSE MUTASE"/>
    <property type="match status" value="1"/>
</dbReference>